<feature type="non-terminal residue" evidence="2">
    <location>
        <position position="1"/>
    </location>
</feature>
<gene>
    <name evidence="2" type="ORF">AVDCRST_MAG25-1737</name>
</gene>
<name>A0A6J4RHR6_9ACTN</name>
<feature type="compositionally biased region" description="Gly residues" evidence="1">
    <location>
        <begin position="63"/>
        <end position="74"/>
    </location>
</feature>
<evidence type="ECO:0000313" key="2">
    <source>
        <dbReference type="EMBL" id="CAA9467913.1"/>
    </source>
</evidence>
<evidence type="ECO:0000256" key="1">
    <source>
        <dbReference type="SAM" id="MobiDB-lite"/>
    </source>
</evidence>
<feature type="region of interest" description="Disordered" evidence="1">
    <location>
        <begin position="1"/>
        <end position="74"/>
    </location>
</feature>
<reference evidence="2" key="1">
    <citation type="submission" date="2020-02" db="EMBL/GenBank/DDBJ databases">
        <authorList>
            <person name="Meier V. D."/>
        </authorList>
    </citation>
    <scope>NUCLEOTIDE SEQUENCE</scope>
    <source>
        <strain evidence="2">AVDCRST_MAG25</strain>
    </source>
</reference>
<sequence>GLGYRVGGREGLRGDALSGGLLPGGLGLRGPPPLPGCRPRRRGGRGRSPIPRRLAGLHEGRAGRGPAGPEGGGV</sequence>
<protein>
    <submittedName>
        <fullName evidence="2">Uncharacterized protein</fullName>
    </submittedName>
</protein>
<organism evidence="2">
    <name type="scientific">uncultured Rubrobacteraceae bacterium</name>
    <dbReference type="NCBI Taxonomy" id="349277"/>
    <lineage>
        <taxon>Bacteria</taxon>
        <taxon>Bacillati</taxon>
        <taxon>Actinomycetota</taxon>
        <taxon>Rubrobacteria</taxon>
        <taxon>Rubrobacterales</taxon>
        <taxon>Rubrobacteraceae</taxon>
        <taxon>environmental samples</taxon>
    </lineage>
</organism>
<proteinExistence type="predicted"/>
<accession>A0A6J4RHR6</accession>
<dbReference type="AlphaFoldDB" id="A0A6J4RHR6"/>
<dbReference type="EMBL" id="CADCVI010000104">
    <property type="protein sequence ID" value="CAA9467913.1"/>
    <property type="molecule type" value="Genomic_DNA"/>
</dbReference>
<feature type="non-terminal residue" evidence="2">
    <location>
        <position position="74"/>
    </location>
</feature>